<dbReference type="SUPFAM" id="SSF56176">
    <property type="entry name" value="FAD-binding/transporter-associated domain-like"/>
    <property type="match status" value="1"/>
</dbReference>
<comment type="cofactor">
    <cofactor evidence="1">
        <name>FAD</name>
        <dbReference type="ChEBI" id="CHEBI:57692"/>
    </cofactor>
</comment>
<protein>
    <recommendedName>
        <fullName evidence="8">FAD-binding PCMH-type domain-containing protein</fullName>
    </recommendedName>
</protein>
<reference evidence="9" key="1">
    <citation type="submission" date="2023-04" db="EMBL/GenBank/DDBJ databases">
        <authorList>
            <person name="Vijverberg K."/>
            <person name="Xiong W."/>
            <person name="Schranz E."/>
        </authorList>
    </citation>
    <scope>NUCLEOTIDE SEQUENCE</scope>
</reference>
<dbReference type="InterPro" id="IPR012951">
    <property type="entry name" value="BBE"/>
</dbReference>
<dbReference type="InterPro" id="IPR016167">
    <property type="entry name" value="FAD-bd_PCMH_sub1"/>
</dbReference>
<dbReference type="GO" id="GO:0071949">
    <property type="term" value="F:FAD binding"/>
    <property type="evidence" value="ECO:0007669"/>
    <property type="project" value="InterPro"/>
</dbReference>
<dbReference type="Gene3D" id="3.30.43.10">
    <property type="entry name" value="Uridine Diphospho-n-acetylenolpyruvylglucosamine Reductase, domain 2"/>
    <property type="match status" value="1"/>
</dbReference>
<keyword evidence="10" id="KW-1185">Reference proteome</keyword>
<organism evidence="9 10">
    <name type="scientific">Lactuca saligna</name>
    <name type="common">Willowleaf lettuce</name>
    <dbReference type="NCBI Taxonomy" id="75948"/>
    <lineage>
        <taxon>Eukaryota</taxon>
        <taxon>Viridiplantae</taxon>
        <taxon>Streptophyta</taxon>
        <taxon>Embryophyta</taxon>
        <taxon>Tracheophyta</taxon>
        <taxon>Spermatophyta</taxon>
        <taxon>Magnoliopsida</taxon>
        <taxon>eudicotyledons</taxon>
        <taxon>Gunneridae</taxon>
        <taxon>Pentapetalae</taxon>
        <taxon>asterids</taxon>
        <taxon>campanulids</taxon>
        <taxon>Asterales</taxon>
        <taxon>Asteraceae</taxon>
        <taxon>Cichorioideae</taxon>
        <taxon>Cichorieae</taxon>
        <taxon>Lactucinae</taxon>
        <taxon>Lactuca</taxon>
    </lineage>
</organism>
<accession>A0AA35VB60</accession>
<dbReference type="PANTHER" id="PTHR32448">
    <property type="entry name" value="OS08G0158400 PROTEIN"/>
    <property type="match status" value="1"/>
</dbReference>
<dbReference type="InterPro" id="IPR016169">
    <property type="entry name" value="FAD-bd_PCMH_sub2"/>
</dbReference>
<evidence type="ECO:0000256" key="3">
    <source>
        <dbReference type="ARBA" id="ARBA00022630"/>
    </source>
</evidence>
<dbReference type="Pfam" id="PF08031">
    <property type="entry name" value="BBE"/>
    <property type="match status" value="1"/>
</dbReference>
<gene>
    <name evidence="9" type="ORF">LSALG_LOCUS10614</name>
</gene>
<evidence type="ECO:0000256" key="7">
    <source>
        <dbReference type="SAM" id="SignalP"/>
    </source>
</evidence>
<sequence length="527" mass="59146">MASSRFVLFLLLSLTSFSYSHQIQETFLQCLSDILVPNTFLTPDSADFTPLLTSRAINLRFTTQSTPKPEAIFTPLNETQIQTAVICAKKLGIQVRVRSGGHDYEGLSYTSVMNSSFVVIDLSKMRGINVDTTENSVWVEAGATIGELYYRVAERSKTLGFPAGICTSLGVGGHVTGGGYGTMMRKYGLAADNVLDARIINANGDILDRKLMGEDVFWAIRGGGGGSFGIIVSWKLELVNVPETVTVFAVTKTLEQDATKILYKWQEVGSVINEDLFIKVTLAGSNVSGTTNKTVSTTYEALFLGGIDRLMQIMNVNFPELGLQKEDCIEMSWIESVMFFAGYPRNVPPSVLLEGKPSFLNYFKAKSDFVRQVIPESGLDEIWKIMNEEGSPLMIWNPYGGMMNEILESSTPFPHRKGVLFKIQYVASWMDPVMEEKHVGVLRKLYECMTQYVSNSPREAYANFRDLDLGRNDKHEFIYDIDDKRLSWGKMYFKDNFERLVAIKADFDPDYFFIHEQSIPRLSRGTS</sequence>
<keyword evidence="3" id="KW-0285">Flavoprotein</keyword>
<dbReference type="Gene3D" id="3.40.462.20">
    <property type="match status" value="1"/>
</dbReference>
<feature type="signal peptide" evidence="7">
    <location>
        <begin position="1"/>
        <end position="20"/>
    </location>
</feature>
<dbReference type="Pfam" id="PF01565">
    <property type="entry name" value="FAD_binding_4"/>
    <property type="match status" value="1"/>
</dbReference>
<evidence type="ECO:0000256" key="4">
    <source>
        <dbReference type="ARBA" id="ARBA00022729"/>
    </source>
</evidence>
<evidence type="ECO:0000256" key="1">
    <source>
        <dbReference type="ARBA" id="ARBA00001974"/>
    </source>
</evidence>
<keyword evidence="4 7" id="KW-0732">Signal</keyword>
<evidence type="ECO:0000256" key="6">
    <source>
        <dbReference type="ARBA" id="ARBA00023180"/>
    </source>
</evidence>
<evidence type="ECO:0000256" key="2">
    <source>
        <dbReference type="ARBA" id="ARBA00005466"/>
    </source>
</evidence>
<dbReference type="InterPro" id="IPR036318">
    <property type="entry name" value="FAD-bd_PCMH-like_sf"/>
</dbReference>
<keyword evidence="5" id="KW-0274">FAD</keyword>
<comment type="similarity">
    <text evidence="2">Belongs to the oxygen-dependent FAD-linked oxidoreductase family.</text>
</comment>
<keyword evidence="6" id="KW-0325">Glycoprotein</keyword>
<feature type="chain" id="PRO_5041264685" description="FAD-binding PCMH-type domain-containing protein" evidence="7">
    <location>
        <begin position="21"/>
        <end position="527"/>
    </location>
</feature>
<evidence type="ECO:0000256" key="5">
    <source>
        <dbReference type="ARBA" id="ARBA00022827"/>
    </source>
</evidence>
<dbReference type="GO" id="GO:0016491">
    <property type="term" value="F:oxidoreductase activity"/>
    <property type="evidence" value="ECO:0007669"/>
    <property type="project" value="InterPro"/>
</dbReference>
<dbReference type="InterPro" id="IPR016166">
    <property type="entry name" value="FAD-bd_PCMH"/>
</dbReference>
<dbReference type="InterPro" id="IPR006094">
    <property type="entry name" value="Oxid_FAD_bind_N"/>
</dbReference>
<feature type="domain" description="FAD-binding PCMH-type" evidence="8">
    <location>
        <begin position="65"/>
        <end position="241"/>
    </location>
</feature>
<evidence type="ECO:0000313" key="9">
    <source>
        <dbReference type="EMBL" id="CAI9270291.1"/>
    </source>
</evidence>
<dbReference type="EMBL" id="OX465078">
    <property type="protein sequence ID" value="CAI9270291.1"/>
    <property type="molecule type" value="Genomic_DNA"/>
</dbReference>
<dbReference type="Proteomes" id="UP001177003">
    <property type="component" value="Chromosome 2"/>
</dbReference>
<proteinExistence type="inferred from homology"/>
<evidence type="ECO:0000313" key="10">
    <source>
        <dbReference type="Proteomes" id="UP001177003"/>
    </source>
</evidence>
<evidence type="ECO:0000259" key="8">
    <source>
        <dbReference type="PROSITE" id="PS51387"/>
    </source>
</evidence>
<name>A0AA35VB60_LACSI</name>
<dbReference type="PROSITE" id="PS51387">
    <property type="entry name" value="FAD_PCMH"/>
    <property type="match status" value="1"/>
</dbReference>
<dbReference type="Gene3D" id="3.30.465.10">
    <property type="match status" value="1"/>
</dbReference>
<dbReference type="AlphaFoldDB" id="A0AA35VB60"/>